<dbReference type="InterPro" id="IPR050267">
    <property type="entry name" value="Anti-sigma-factor_SerPK"/>
</dbReference>
<keyword evidence="1" id="KW-0418">Kinase</keyword>
<keyword evidence="3" id="KW-0547">Nucleotide-binding</keyword>
<dbReference type="PANTHER" id="PTHR35526">
    <property type="entry name" value="ANTI-SIGMA-F FACTOR RSBW-RELATED"/>
    <property type="match status" value="1"/>
</dbReference>
<keyword evidence="3" id="KW-0067">ATP-binding</keyword>
<evidence type="ECO:0000259" key="2">
    <source>
        <dbReference type="Pfam" id="PF02518"/>
    </source>
</evidence>
<dbReference type="Gene3D" id="3.30.565.10">
    <property type="entry name" value="Histidine kinase-like ATPase, C-terminal domain"/>
    <property type="match status" value="1"/>
</dbReference>
<keyword evidence="1" id="KW-0808">Transferase</keyword>
<dbReference type="EMBL" id="CP108264">
    <property type="protein sequence ID" value="WTU77230.1"/>
    <property type="molecule type" value="Genomic_DNA"/>
</dbReference>
<dbReference type="SUPFAM" id="SSF55874">
    <property type="entry name" value="ATPase domain of HSP90 chaperone/DNA topoisomerase II/histidine kinase"/>
    <property type="match status" value="1"/>
</dbReference>
<dbReference type="InterPro" id="IPR036890">
    <property type="entry name" value="HATPase_C_sf"/>
</dbReference>
<reference evidence="3" key="1">
    <citation type="submission" date="2022-10" db="EMBL/GenBank/DDBJ databases">
        <title>The complete genomes of actinobacterial strains from the NBC collection.</title>
        <authorList>
            <person name="Joergensen T.S."/>
            <person name="Alvarez Arevalo M."/>
            <person name="Sterndorff E.B."/>
            <person name="Faurdal D."/>
            <person name="Vuksanovic O."/>
            <person name="Mourched A.-S."/>
            <person name="Charusanti P."/>
            <person name="Shaw S."/>
            <person name="Blin K."/>
            <person name="Weber T."/>
        </authorList>
    </citation>
    <scope>NUCLEOTIDE SEQUENCE</scope>
    <source>
        <strain evidence="3">NBC_00049</strain>
    </source>
</reference>
<sequence length="156" mass="16505">MGAGRFLPWRKGKSAAAVEHTRPTVRRHVVSLVVEPGAVPRAREAAAARLPGLGVEPRSAFADAVLLVVSELVANVVRHAHDSPVTDVGMTVGSGQLVISVEDTDPRLPDLSPQGMGGGLRTVAELAAEYDGELSVERAVTRKGKIMLVRFSIPSR</sequence>
<organism evidence="3">
    <name type="scientific">Streptomyces sp. NBC_00049</name>
    <dbReference type="NCBI Taxonomy" id="2903617"/>
    <lineage>
        <taxon>Bacteria</taxon>
        <taxon>Bacillati</taxon>
        <taxon>Actinomycetota</taxon>
        <taxon>Actinomycetes</taxon>
        <taxon>Kitasatosporales</taxon>
        <taxon>Streptomycetaceae</taxon>
        <taxon>Streptomyces</taxon>
    </lineage>
</organism>
<gene>
    <name evidence="3" type="ORF">OG327_30020</name>
</gene>
<dbReference type="AlphaFoldDB" id="A0AAU2JWQ7"/>
<name>A0AAU2JWQ7_9ACTN</name>
<protein>
    <submittedName>
        <fullName evidence="3">ATP-binding protein</fullName>
    </submittedName>
</protein>
<dbReference type="Pfam" id="PF02518">
    <property type="entry name" value="HATPase_c"/>
    <property type="match status" value="1"/>
</dbReference>
<evidence type="ECO:0000256" key="1">
    <source>
        <dbReference type="ARBA" id="ARBA00022527"/>
    </source>
</evidence>
<dbReference type="PANTHER" id="PTHR35526:SF3">
    <property type="entry name" value="ANTI-SIGMA-F FACTOR RSBW"/>
    <property type="match status" value="1"/>
</dbReference>
<keyword evidence="1" id="KW-0723">Serine/threonine-protein kinase</keyword>
<proteinExistence type="predicted"/>
<dbReference type="InterPro" id="IPR003594">
    <property type="entry name" value="HATPase_dom"/>
</dbReference>
<dbReference type="GO" id="GO:0004674">
    <property type="term" value="F:protein serine/threonine kinase activity"/>
    <property type="evidence" value="ECO:0007669"/>
    <property type="project" value="UniProtKB-KW"/>
</dbReference>
<accession>A0AAU2JWQ7</accession>
<feature type="domain" description="Histidine kinase/HSP90-like ATPase" evidence="2">
    <location>
        <begin position="64"/>
        <end position="153"/>
    </location>
</feature>
<evidence type="ECO:0000313" key="3">
    <source>
        <dbReference type="EMBL" id="WTU77230.1"/>
    </source>
</evidence>
<dbReference type="CDD" id="cd16936">
    <property type="entry name" value="HATPase_RsbW-like"/>
    <property type="match status" value="1"/>
</dbReference>
<dbReference type="GO" id="GO:0005524">
    <property type="term" value="F:ATP binding"/>
    <property type="evidence" value="ECO:0007669"/>
    <property type="project" value="UniProtKB-KW"/>
</dbReference>